<name>A0A330L9E3_9BACT</name>
<protein>
    <submittedName>
        <fullName evidence="2">Uncharacterized protein</fullName>
    </submittedName>
</protein>
<evidence type="ECO:0000313" key="2">
    <source>
        <dbReference type="EMBL" id="SPP66629.1"/>
    </source>
</evidence>
<dbReference type="Proteomes" id="UP000248168">
    <property type="component" value="Unassembled WGS sequence"/>
</dbReference>
<dbReference type="AlphaFoldDB" id="A0A330L9E3"/>
<dbReference type="EMBL" id="OUNR01000021">
    <property type="protein sequence ID" value="SPP66629.1"/>
    <property type="molecule type" value="Genomic_DNA"/>
</dbReference>
<sequence>MCLSGSAHSTPIREREKPPRLASDLVSSIRSERHDRRKWSQDWSRQGVVAGGRSSTKLKSHLTTIYRLVSHTVETHGFLSVARLTAKEENAHQYGQPEEKSDNVFHHDTFRRVKNTRPKIKPPSREIHREKRFRPL</sequence>
<feature type="compositionally biased region" description="Basic and acidic residues" evidence="1">
    <location>
        <begin position="30"/>
        <end position="40"/>
    </location>
</feature>
<evidence type="ECO:0000313" key="3">
    <source>
        <dbReference type="Proteomes" id="UP000248168"/>
    </source>
</evidence>
<accession>A0A330L9E3</accession>
<evidence type="ECO:0000256" key="1">
    <source>
        <dbReference type="SAM" id="MobiDB-lite"/>
    </source>
</evidence>
<keyword evidence="3" id="KW-1185">Reference proteome</keyword>
<reference evidence="3" key="1">
    <citation type="submission" date="2018-04" db="EMBL/GenBank/DDBJ databases">
        <authorList>
            <person name="Lucker S."/>
            <person name="Sakoula D."/>
        </authorList>
    </citation>
    <scope>NUCLEOTIDE SEQUENCE [LARGE SCALE GENOMIC DNA]</scope>
</reference>
<feature type="region of interest" description="Disordered" evidence="1">
    <location>
        <begin position="1"/>
        <end position="55"/>
    </location>
</feature>
<gene>
    <name evidence="2" type="ORF">NITLEN_80053</name>
</gene>
<feature type="region of interest" description="Disordered" evidence="1">
    <location>
        <begin position="114"/>
        <end position="136"/>
    </location>
</feature>
<dbReference type="InParanoid" id="A0A330L9E3"/>
<proteinExistence type="predicted"/>
<organism evidence="2 3">
    <name type="scientific">Nitrospira lenta</name>
    <dbReference type="NCBI Taxonomy" id="1436998"/>
    <lineage>
        <taxon>Bacteria</taxon>
        <taxon>Pseudomonadati</taxon>
        <taxon>Nitrospirota</taxon>
        <taxon>Nitrospiria</taxon>
        <taxon>Nitrospirales</taxon>
        <taxon>Nitrospiraceae</taxon>
        <taxon>Nitrospira</taxon>
    </lineage>
</organism>